<dbReference type="CDD" id="cd17324">
    <property type="entry name" value="MFS_NepI_like"/>
    <property type="match status" value="1"/>
</dbReference>
<feature type="transmembrane region" description="Helical" evidence="6">
    <location>
        <begin position="135"/>
        <end position="159"/>
    </location>
</feature>
<keyword evidence="2" id="KW-1003">Cell membrane</keyword>
<keyword evidence="9" id="KW-1185">Reference proteome</keyword>
<dbReference type="GO" id="GO:0022857">
    <property type="term" value="F:transmembrane transporter activity"/>
    <property type="evidence" value="ECO:0007669"/>
    <property type="project" value="InterPro"/>
</dbReference>
<dbReference type="EMBL" id="CP017298">
    <property type="protein sequence ID" value="AOS47572.1"/>
    <property type="molecule type" value="Genomic_DNA"/>
</dbReference>
<evidence type="ECO:0000256" key="2">
    <source>
        <dbReference type="ARBA" id="ARBA00022475"/>
    </source>
</evidence>
<dbReference type="Gene3D" id="1.20.1250.20">
    <property type="entry name" value="MFS general substrate transporter like domains"/>
    <property type="match status" value="1"/>
</dbReference>
<dbReference type="InterPro" id="IPR020846">
    <property type="entry name" value="MFS_dom"/>
</dbReference>
<dbReference type="InterPro" id="IPR050189">
    <property type="entry name" value="MFS_Efflux_Transporters"/>
</dbReference>
<feature type="transmembrane region" description="Helical" evidence="6">
    <location>
        <begin position="12"/>
        <end position="33"/>
    </location>
</feature>
<dbReference type="KEGG" id="phon:BH719_06710"/>
<feature type="domain" description="Major facilitator superfamily (MFS) profile" evidence="7">
    <location>
        <begin position="11"/>
        <end position="389"/>
    </location>
</feature>
<gene>
    <name evidence="8" type="ORF">BH719_06710</name>
</gene>
<feature type="transmembrane region" description="Helical" evidence="6">
    <location>
        <begin position="45"/>
        <end position="65"/>
    </location>
</feature>
<keyword evidence="3 6" id="KW-0812">Transmembrane</keyword>
<feature type="transmembrane region" description="Helical" evidence="6">
    <location>
        <begin position="165"/>
        <end position="185"/>
    </location>
</feature>
<dbReference type="RefSeq" id="WP_009744061.1">
    <property type="nucleotide sequence ID" value="NZ_CP017298.1"/>
</dbReference>
<dbReference type="PANTHER" id="PTHR43124">
    <property type="entry name" value="PURINE EFFLUX PUMP PBUE"/>
    <property type="match status" value="1"/>
</dbReference>
<dbReference type="InterPro" id="IPR011701">
    <property type="entry name" value="MFS"/>
</dbReference>
<organism evidence="8 9">
    <name type="scientific">Pauljensenia hongkongensis</name>
    <dbReference type="NCBI Taxonomy" id="178339"/>
    <lineage>
        <taxon>Bacteria</taxon>
        <taxon>Bacillati</taxon>
        <taxon>Actinomycetota</taxon>
        <taxon>Actinomycetes</taxon>
        <taxon>Actinomycetales</taxon>
        <taxon>Actinomycetaceae</taxon>
        <taxon>Pauljensenia</taxon>
    </lineage>
</organism>
<comment type="subcellular location">
    <subcellularLocation>
        <location evidence="1">Cell membrane</location>
        <topology evidence="1">Multi-pass membrane protein</topology>
    </subcellularLocation>
</comment>
<evidence type="ECO:0000256" key="1">
    <source>
        <dbReference type="ARBA" id="ARBA00004651"/>
    </source>
</evidence>
<feature type="transmembrane region" description="Helical" evidence="6">
    <location>
        <begin position="77"/>
        <end position="96"/>
    </location>
</feature>
<dbReference type="PANTHER" id="PTHR43124:SF10">
    <property type="entry name" value="PURINE EFFLUX PUMP PBUE"/>
    <property type="match status" value="1"/>
</dbReference>
<dbReference type="SUPFAM" id="SSF103473">
    <property type="entry name" value="MFS general substrate transporter"/>
    <property type="match status" value="1"/>
</dbReference>
<dbReference type="GO" id="GO:0005886">
    <property type="term" value="C:plasma membrane"/>
    <property type="evidence" value="ECO:0007669"/>
    <property type="project" value="UniProtKB-SubCell"/>
</dbReference>
<evidence type="ECO:0000256" key="4">
    <source>
        <dbReference type="ARBA" id="ARBA00022989"/>
    </source>
</evidence>
<name>A0A1D8B368_9ACTO</name>
<feature type="transmembrane region" description="Helical" evidence="6">
    <location>
        <begin position="245"/>
        <end position="267"/>
    </location>
</feature>
<dbReference type="InterPro" id="IPR036259">
    <property type="entry name" value="MFS_trans_sf"/>
</dbReference>
<reference evidence="8 9" key="1">
    <citation type="submission" date="2016-09" db="EMBL/GenBank/DDBJ databases">
        <title>Complete genome sequence of Actinomyces hongkongensis HKU8.</title>
        <authorList>
            <person name="Gao Y.-X."/>
            <person name="Zhou Y.-Y."/>
            <person name="Xie Y."/>
            <person name="Wang M."/>
            <person name="Wang S.-J."/>
            <person name="Shen S.-G."/>
        </authorList>
    </citation>
    <scope>NUCLEOTIDE SEQUENCE [LARGE SCALE GENOMIC DNA]</scope>
    <source>
        <strain evidence="8 9">HKU8</strain>
    </source>
</reference>
<feature type="transmembrane region" description="Helical" evidence="6">
    <location>
        <begin position="342"/>
        <end position="360"/>
    </location>
</feature>
<feature type="transmembrane region" description="Helical" evidence="6">
    <location>
        <begin position="102"/>
        <end position="123"/>
    </location>
</feature>
<feature type="transmembrane region" description="Helical" evidence="6">
    <location>
        <begin position="301"/>
        <end position="321"/>
    </location>
</feature>
<keyword evidence="4 6" id="KW-1133">Transmembrane helix</keyword>
<dbReference type="OrthoDB" id="9814237at2"/>
<evidence type="ECO:0000313" key="9">
    <source>
        <dbReference type="Proteomes" id="UP000095214"/>
    </source>
</evidence>
<dbReference type="PROSITE" id="PS50850">
    <property type="entry name" value="MFS"/>
    <property type="match status" value="1"/>
</dbReference>
<protein>
    <recommendedName>
        <fullName evidence="7">Major facilitator superfamily (MFS) profile domain-containing protein</fullName>
    </recommendedName>
</protein>
<feature type="transmembrane region" description="Helical" evidence="6">
    <location>
        <begin position="366"/>
        <end position="385"/>
    </location>
</feature>
<accession>A0A1D8B368</accession>
<keyword evidence="5 6" id="KW-0472">Membrane</keyword>
<dbReference type="Pfam" id="PF07690">
    <property type="entry name" value="MFS_1"/>
    <property type="match status" value="1"/>
</dbReference>
<evidence type="ECO:0000313" key="8">
    <source>
        <dbReference type="EMBL" id="AOS47572.1"/>
    </source>
</evidence>
<feature type="transmembrane region" description="Helical" evidence="6">
    <location>
        <begin position="274"/>
        <end position="295"/>
    </location>
</feature>
<evidence type="ECO:0000256" key="3">
    <source>
        <dbReference type="ARBA" id="ARBA00022692"/>
    </source>
</evidence>
<evidence type="ECO:0000256" key="6">
    <source>
        <dbReference type="SAM" id="Phobius"/>
    </source>
</evidence>
<dbReference type="Proteomes" id="UP000095214">
    <property type="component" value="Chromosome"/>
</dbReference>
<dbReference type="STRING" id="178339.BH719_06710"/>
<sequence length="396" mass="40510">MHGGSTASWGKIGVLALCAFLIGADGFILAAILPQIADRLNVPLAQAGLLITAFAWVYAVSAPLFGMVLGRWNRRSTLGAAMLVFALGNVLVATAPTYGWMLAARVVSALGSSMATPTAMALATSLAPARHRGKAISVVSTGMTLATVVAVPLGALMGGRYGYRAVFWAMGGGAIAVLLAILASIRAREATASKSVPSIRALLMGLADRQTVLTLAVTITIFIAGYACISYLSAIVGQAGMGGQFSLVLLVFGLGSLLGGVLGGWLCDRWPSVVLARAGMGVFAVSLAALGLAAASDRHPWAVHVCVAAWTVSAWVAVIAQQYRLIALAPERAQLNLSLNSSSIYIGQGFAGVLGAAVISAQPAHVIPLVASAVVVLALAMTAPYETMRGDEPTKG</sequence>
<evidence type="ECO:0000256" key="5">
    <source>
        <dbReference type="ARBA" id="ARBA00023136"/>
    </source>
</evidence>
<dbReference type="AlphaFoldDB" id="A0A1D8B368"/>
<proteinExistence type="predicted"/>
<feature type="transmembrane region" description="Helical" evidence="6">
    <location>
        <begin position="212"/>
        <end position="233"/>
    </location>
</feature>
<evidence type="ECO:0000259" key="7">
    <source>
        <dbReference type="PROSITE" id="PS50850"/>
    </source>
</evidence>